<reference evidence="1 2" key="1">
    <citation type="submission" date="2022-03" db="EMBL/GenBank/DDBJ databases">
        <authorList>
            <person name="He Y."/>
        </authorList>
    </citation>
    <scope>NUCLEOTIDE SEQUENCE [LARGE SCALE GENOMIC DNA]</scope>
    <source>
        <strain evidence="1 2">TK19116</strain>
    </source>
</reference>
<protein>
    <submittedName>
        <fullName evidence="1">Uncharacterized protein</fullName>
    </submittedName>
</protein>
<sequence>MRARRTQQKDLFHQGRTFCAIPPPERQALLRLIEQMLVEALIDANPPLAGELAGDGITEVPHEQDHT</sequence>
<dbReference type="Proteomes" id="UP001203945">
    <property type="component" value="Unassembled WGS sequence"/>
</dbReference>
<organism evidence="1 2">
    <name type="scientific">Paracoccus albicereus</name>
    <dbReference type="NCBI Taxonomy" id="2922394"/>
    <lineage>
        <taxon>Bacteria</taxon>
        <taxon>Pseudomonadati</taxon>
        <taxon>Pseudomonadota</taxon>
        <taxon>Alphaproteobacteria</taxon>
        <taxon>Rhodobacterales</taxon>
        <taxon>Paracoccaceae</taxon>
        <taxon>Paracoccus</taxon>
    </lineage>
</organism>
<evidence type="ECO:0000313" key="2">
    <source>
        <dbReference type="Proteomes" id="UP001203945"/>
    </source>
</evidence>
<proteinExistence type="predicted"/>
<dbReference type="EMBL" id="JAKZEU010000004">
    <property type="protein sequence ID" value="MCQ0971007.1"/>
    <property type="molecule type" value="Genomic_DNA"/>
</dbReference>
<name>A0ABT1MRS2_9RHOB</name>
<gene>
    <name evidence="1" type="ORF">MLD63_11280</name>
</gene>
<evidence type="ECO:0000313" key="1">
    <source>
        <dbReference type="EMBL" id="MCQ0971007.1"/>
    </source>
</evidence>
<comment type="caution">
    <text evidence="1">The sequence shown here is derived from an EMBL/GenBank/DDBJ whole genome shotgun (WGS) entry which is preliminary data.</text>
</comment>
<keyword evidence="2" id="KW-1185">Reference proteome</keyword>
<accession>A0ABT1MRS2</accession>
<dbReference type="RefSeq" id="WP_255330030.1">
    <property type="nucleotide sequence ID" value="NZ_JAKZEU010000004.1"/>
</dbReference>